<dbReference type="GeneID" id="7832084"/>
<keyword evidence="3" id="KW-1185">Reference proteome</keyword>
<dbReference type="OrthoDB" id="299411at2759"/>
<dbReference type="RefSeq" id="XP_001016711.2">
    <property type="nucleotide sequence ID" value="XM_001016711.2"/>
</dbReference>
<feature type="region of interest" description="Disordered" evidence="1">
    <location>
        <begin position="1"/>
        <end position="49"/>
    </location>
</feature>
<reference evidence="3" key="1">
    <citation type="journal article" date="2006" name="PLoS Biol.">
        <title>Macronuclear genome sequence of the ciliate Tetrahymena thermophila, a model eukaryote.</title>
        <authorList>
            <person name="Eisen J.A."/>
            <person name="Coyne R.S."/>
            <person name="Wu M."/>
            <person name="Wu D."/>
            <person name="Thiagarajan M."/>
            <person name="Wortman J.R."/>
            <person name="Badger J.H."/>
            <person name="Ren Q."/>
            <person name="Amedeo P."/>
            <person name="Jones K.M."/>
            <person name="Tallon L.J."/>
            <person name="Delcher A.L."/>
            <person name="Salzberg S.L."/>
            <person name="Silva J.C."/>
            <person name="Haas B.J."/>
            <person name="Majoros W.H."/>
            <person name="Farzad M."/>
            <person name="Carlton J.M."/>
            <person name="Smith R.K. Jr."/>
            <person name="Garg J."/>
            <person name="Pearlman R.E."/>
            <person name="Karrer K.M."/>
            <person name="Sun L."/>
            <person name="Manning G."/>
            <person name="Elde N.C."/>
            <person name="Turkewitz A.P."/>
            <person name="Asai D.J."/>
            <person name="Wilkes D.E."/>
            <person name="Wang Y."/>
            <person name="Cai H."/>
            <person name="Collins K."/>
            <person name="Stewart B.A."/>
            <person name="Lee S.R."/>
            <person name="Wilamowska K."/>
            <person name="Weinberg Z."/>
            <person name="Ruzzo W.L."/>
            <person name="Wloga D."/>
            <person name="Gaertig J."/>
            <person name="Frankel J."/>
            <person name="Tsao C.-C."/>
            <person name="Gorovsky M.A."/>
            <person name="Keeling P.J."/>
            <person name="Waller R.F."/>
            <person name="Patron N.J."/>
            <person name="Cherry J.M."/>
            <person name="Stover N.A."/>
            <person name="Krieger C.J."/>
            <person name="del Toro C."/>
            <person name="Ryder H.F."/>
            <person name="Williamson S.C."/>
            <person name="Barbeau R.A."/>
            <person name="Hamilton E.P."/>
            <person name="Orias E."/>
        </authorList>
    </citation>
    <scope>NUCLEOTIDE SEQUENCE [LARGE SCALE GENOMIC DNA]</scope>
    <source>
        <strain evidence="3">SB210</strain>
    </source>
</reference>
<organism evidence="2 3">
    <name type="scientific">Tetrahymena thermophila (strain SB210)</name>
    <dbReference type="NCBI Taxonomy" id="312017"/>
    <lineage>
        <taxon>Eukaryota</taxon>
        <taxon>Sar</taxon>
        <taxon>Alveolata</taxon>
        <taxon>Ciliophora</taxon>
        <taxon>Intramacronucleata</taxon>
        <taxon>Oligohymenophorea</taxon>
        <taxon>Hymenostomatida</taxon>
        <taxon>Tetrahymenina</taxon>
        <taxon>Tetrahymenidae</taxon>
        <taxon>Tetrahymena</taxon>
    </lineage>
</organism>
<feature type="compositionally biased region" description="Low complexity" evidence="1">
    <location>
        <begin position="1123"/>
        <end position="1179"/>
    </location>
</feature>
<feature type="region of interest" description="Disordered" evidence="1">
    <location>
        <begin position="1228"/>
        <end position="1262"/>
    </location>
</feature>
<feature type="compositionally biased region" description="Basic and acidic residues" evidence="1">
    <location>
        <begin position="18"/>
        <end position="28"/>
    </location>
</feature>
<feature type="compositionally biased region" description="Polar residues" evidence="1">
    <location>
        <begin position="1"/>
        <end position="17"/>
    </location>
</feature>
<feature type="region of interest" description="Disordered" evidence="1">
    <location>
        <begin position="458"/>
        <end position="478"/>
    </location>
</feature>
<feature type="region of interest" description="Disordered" evidence="1">
    <location>
        <begin position="1082"/>
        <end position="1208"/>
    </location>
</feature>
<dbReference type="eggNOG" id="ENOG502SHF2">
    <property type="taxonomic scope" value="Eukaryota"/>
</dbReference>
<dbReference type="Proteomes" id="UP000009168">
    <property type="component" value="Unassembled WGS sequence"/>
</dbReference>
<sequence>MKGSSGNPNKTQQQYSSKFDKDSMDHQPHPVQKHFINQQSPGSYQQAQGTGLEDLNEFQLEQYYEQMQALQNQEQIGKFNQQKQLQQINSNPGASISNGVTQQQMQQYQQQQQQILKQQQLSQQIQQSQAQQLNYEKKFNQIQSPQYSQDDLQDDHHAEGIDDENIYESQQMAQLANHLNGSLNMQGNAQFNNLSQGTNQNQNSNTNNSFSSAEEVIKSTDDTTIKEEFKEIDKQWQKQLMQDSEKYFEKIIEMNDIASQKLNDGQQREALAILYKAEKMLELAASCGKVIDRNLIIVVLYNRACAYQSLWILDKCSKYIDGVIYNLEMSLKEEDSIESMSDLAPNLAESMKQGPNYNKTGRKKNIDKDLLAYKIKKQTFLVKSYLQCCAILSQQGLHQKALDTANEGATVLKRIFTQCFEFCKEIIKENEMHQTCNTMIKSPRQMFQNGLSQGPLQSCKSNCSAPPTQRNNSSGVKNQPYHFQQNQNSYFSKENVGQQNLTSDYSMDSMMSSRKSVQQAKEEVYFQKLVVEFAYTILKDIQGMINIEDSDKSQVDHFRDARRSLYFWKNNPENNERHIRQELNVPTKLNEEETRSILGVQNGSEWIESFNIGSIMHMVPVQYEEFSFFGDLMYEISKKMILEKVIYLSISYFTIATEIRFIEIERNKHLNPKSDQTKNIDTEGFKKSQIYHLKSIEIVCQHITCKSPYINHLITSYHKHYNQNLETILEESFSSFQDNNLFDGSQNQHNNFINNQNHQQYNILQQEDQGQQFEELVNNFVNGMSEDDQTPVYIQNNPHLSSNNAHNINNSSLNNLQNSSMTKFNSINGQIIQNDDIILSNEKRVPSPNQRNGSNSNIKKQINGQQKLQNAGQAVKSSYSTLTKSTENGINNKEKKLGTSKQAGSQVCQMLPSSTLNKKNLNLDFNGNHISSSTTNMHSANINQQNLNPVNRNLAEFFSHENSKKNTPRGILNIRKSTPAVEQSSKEIALTEPNIPTSTSQPRSNSKVTKKSKQTNLQSSQIKKMNALTIEKVTQILKNNLLASYSSAFLSCSNVATLNHSKNPSSNQDRKKPLTASAALTKQNLNSSPGLKKKSPSNLQQDPLRKSACIVQQQQQPSSGQRTNNSSIKNNLNNNSSSFPSTTQSSTKSKKQATSTTSRQQTNSANTQTQQQSNTNQQQYCNTDRQIKDTDTQQQKAVLSEARESTDRNKIVKIKNEAKQKIVTTVPFSEEVSEKKKQGQKQSTSQSKNSKEQKNTDNKKMLSPSLTATNFLSLKTMKKETIQQLLKDSSKIIPKLNLSQLKLKTDDIRFFSPRETSTNSNIKKQQI</sequence>
<evidence type="ECO:0000256" key="1">
    <source>
        <dbReference type="SAM" id="MobiDB-lite"/>
    </source>
</evidence>
<feature type="compositionally biased region" description="Low complexity" evidence="1">
    <location>
        <begin position="192"/>
        <end position="212"/>
    </location>
</feature>
<feature type="region of interest" description="Disordered" evidence="1">
    <location>
        <begin position="186"/>
        <end position="217"/>
    </location>
</feature>
<accession>I7MJM9</accession>
<dbReference type="EMBL" id="GG662693">
    <property type="protein sequence ID" value="EAR96466.2"/>
    <property type="molecule type" value="Genomic_DNA"/>
</dbReference>
<proteinExistence type="predicted"/>
<feature type="compositionally biased region" description="Basic and acidic residues" evidence="1">
    <location>
        <begin position="1249"/>
        <end position="1260"/>
    </location>
</feature>
<feature type="region of interest" description="Disordered" evidence="1">
    <location>
        <begin position="962"/>
        <end position="1018"/>
    </location>
</feature>
<gene>
    <name evidence="2" type="ORF">TTHERM_00191340</name>
</gene>
<name>I7MJM9_TETTS</name>
<evidence type="ECO:0000313" key="2">
    <source>
        <dbReference type="EMBL" id="EAR96466.2"/>
    </source>
</evidence>
<evidence type="ECO:0000313" key="3">
    <source>
        <dbReference type="Proteomes" id="UP000009168"/>
    </source>
</evidence>
<protein>
    <submittedName>
        <fullName evidence="2">Uncharacterized protein</fullName>
    </submittedName>
</protein>
<feature type="compositionally biased region" description="Polar residues" evidence="1">
    <location>
        <begin position="994"/>
        <end position="1007"/>
    </location>
</feature>
<dbReference type="KEGG" id="tet:TTHERM_00191340"/>
<feature type="compositionally biased region" description="Polar residues" evidence="1">
    <location>
        <begin position="847"/>
        <end position="891"/>
    </location>
</feature>
<feature type="region of interest" description="Disordered" evidence="1">
    <location>
        <begin position="843"/>
        <end position="904"/>
    </location>
</feature>
<dbReference type="InParanoid" id="I7MJM9"/>
<feature type="compositionally biased region" description="Polar residues" evidence="1">
    <location>
        <begin position="35"/>
        <end position="49"/>
    </location>
</feature>